<sequence length="69" mass="7390">MSARPDQDYGSNNVSAYSIKATIGALTSIGTVAAGTYPRSVVVAQPRSPRNLPFARRNESRRERAAANP</sequence>
<feature type="region of interest" description="Disordered" evidence="1">
    <location>
        <begin position="44"/>
        <end position="69"/>
    </location>
</feature>
<evidence type="ECO:0000313" key="2">
    <source>
        <dbReference type="EMBL" id="CBH96180.1"/>
    </source>
</evidence>
<gene>
    <name evidence="2" type="ORF">CARN2_1170</name>
</gene>
<organism evidence="2">
    <name type="scientific">mine drainage metagenome</name>
    <dbReference type="NCBI Taxonomy" id="410659"/>
    <lineage>
        <taxon>unclassified sequences</taxon>
        <taxon>metagenomes</taxon>
        <taxon>ecological metagenomes</taxon>
    </lineage>
</organism>
<feature type="compositionally biased region" description="Basic and acidic residues" evidence="1">
    <location>
        <begin position="56"/>
        <end position="69"/>
    </location>
</feature>
<dbReference type="AlphaFoldDB" id="E6PMM8"/>
<dbReference type="EMBL" id="CABM01000021">
    <property type="protein sequence ID" value="CBH96180.1"/>
    <property type="molecule type" value="Genomic_DNA"/>
</dbReference>
<protein>
    <submittedName>
        <fullName evidence="2">Uncharacterized protein</fullName>
    </submittedName>
</protein>
<proteinExistence type="predicted"/>
<evidence type="ECO:0000256" key="1">
    <source>
        <dbReference type="SAM" id="MobiDB-lite"/>
    </source>
</evidence>
<name>E6PMM8_9ZZZZ</name>
<accession>E6PMM8</accession>
<reference evidence="2" key="1">
    <citation type="submission" date="2009-10" db="EMBL/GenBank/DDBJ databases">
        <title>Diversity of trophic interactions inside an arsenic-rich microbial ecosystem.</title>
        <authorList>
            <person name="Bertin P.N."/>
            <person name="Heinrich-Salmeron A."/>
            <person name="Pelletier E."/>
            <person name="Goulhen-Chollet F."/>
            <person name="Arsene-Ploetze F."/>
            <person name="Gallien S."/>
            <person name="Calteau A."/>
            <person name="Vallenet D."/>
            <person name="Casiot C."/>
            <person name="Chane-Woon-Ming B."/>
            <person name="Giloteaux L."/>
            <person name="Barakat M."/>
            <person name="Bonnefoy V."/>
            <person name="Bruneel O."/>
            <person name="Chandler M."/>
            <person name="Cleiss J."/>
            <person name="Duran R."/>
            <person name="Elbaz-Poulichet F."/>
            <person name="Fonknechten N."/>
            <person name="Lauga B."/>
            <person name="Mornico D."/>
            <person name="Ortet P."/>
            <person name="Schaeffer C."/>
            <person name="Siguier P."/>
            <person name="Alexander Thil Smith A."/>
            <person name="Van Dorsselaer A."/>
            <person name="Weissenbach J."/>
            <person name="Medigue C."/>
            <person name="Le Paslier D."/>
        </authorList>
    </citation>
    <scope>NUCLEOTIDE SEQUENCE</scope>
</reference>
<comment type="caution">
    <text evidence="2">The sequence shown here is derived from an EMBL/GenBank/DDBJ whole genome shotgun (WGS) entry which is preliminary data.</text>
</comment>